<reference evidence="2 3" key="1">
    <citation type="submission" date="2016-05" db="EMBL/GenBank/DDBJ databases">
        <title>A degradative enzymes factory behind the ericoid mycorrhizal symbiosis.</title>
        <authorList>
            <consortium name="DOE Joint Genome Institute"/>
            <person name="Martino E."/>
            <person name="Morin E."/>
            <person name="Grelet G."/>
            <person name="Kuo A."/>
            <person name="Kohler A."/>
            <person name="Daghino S."/>
            <person name="Barry K."/>
            <person name="Choi C."/>
            <person name="Cichocki N."/>
            <person name="Clum A."/>
            <person name="Copeland A."/>
            <person name="Hainaut M."/>
            <person name="Haridas S."/>
            <person name="Labutti K."/>
            <person name="Lindquist E."/>
            <person name="Lipzen A."/>
            <person name="Khouja H.-R."/>
            <person name="Murat C."/>
            <person name="Ohm R."/>
            <person name="Olson A."/>
            <person name="Spatafora J."/>
            <person name="Veneault-Fourrey C."/>
            <person name="Henrissat B."/>
            <person name="Grigoriev I."/>
            <person name="Martin F."/>
            <person name="Perotto S."/>
        </authorList>
    </citation>
    <scope>NUCLEOTIDE SEQUENCE [LARGE SCALE GENOMIC DNA]</scope>
    <source>
        <strain evidence="2 3">UAMH 7357</strain>
    </source>
</reference>
<keyword evidence="3" id="KW-1185">Reference proteome</keyword>
<dbReference type="Proteomes" id="UP000235672">
    <property type="component" value="Unassembled WGS sequence"/>
</dbReference>
<dbReference type="AlphaFoldDB" id="A0A2J6PUK2"/>
<gene>
    <name evidence="2" type="ORF">NA56DRAFT_264181</name>
</gene>
<protein>
    <submittedName>
        <fullName evidence="2">Uncharacterized protein</fullName>
    </submittedName>
</protein>
<dbReference type="EMBL" id="KZ613498">
    <property type="protein sequence ID" value="PMD17695.1"/>
    <property type="molecule type" value="Genomic_DNA"/>
</dbReference>
<feature type="signal peptide" evidence="1">
    <location>
        <begin position="1"/>
        <end position="20"/>
    </location>
</feature>
<dbReference type="OrthoDB" id="3532668at2759"/>
<evidence type="ECO:0000313" key="2">
    <source>
        <dbReference type="EMBL" id="PMD17695.1"/>
    </source>
</evidence>
<feature type="chain" id="PRO_5014425458" evidence="1">
    <location>
        <begin position="21"/>
        <end position="228"/>
    </location>
</feature>
<evidence type="ECO:0000313" key="3">
    <source>
        <dbReference type="Proteomes" id="UP000235672"/>
    </source>
</evidence>
<organism evidence="2 3">
    <name type="scientific">Hyaloscypha hepaticicola</name>
    <dbReference type="NCBI Taxonomy" id="2082293"/>
    <lineage>
        <taxon>Eukaryota</taxon>
        <taxon>Fungi</taxon>
        <taxon>Dikarya</taxon>
        <taxon>Ascomycota</taxon>
        <taxon>Pezizomycotina</taxon>
        <taxon>Leotiomycetes</taxon>
        <taxon>Helotiales</taxon>
        <taxon>Hyaloscyphaceae</taxon>
        <taxon>Hyaloscypha</taxon>
    </lineage>
</organism>
<sequence length="228" mass="24222">MKAMMYLLAFFSLLIALISGSPTLAARQSVTFGTIPPSPTPTACPVPTTPTAGTWMAAATNIAAIPSGLLTSCQLGCLANDYTCNSAAVDWVKAFQQRKDSIWTALCFDPLLTGGYFTSLVQECGQCLAVAQFLANKASPSAHPIPDILDFYNGLSAQLLNGIDAFCFNSTGDAEALEHFMCIGRDLTREFGVPVEFFNFTLVDAPELAWNGISPTPTNIGTPPLPTL</sequence>
<name>A0A2J6PUK2_9HELO</name>
<evidence type="ECO:0000256" key="1">
    <source>
        <dbReference type="SAM" id="SignalP"/>
    </source>
</evidence>
<keyword evidence="1" id="KW-0732">Signal</keyword>
<proteinExistence type="predicted"/>
<accession>A0A2J6PUK2</accession>